<gene>
    <name evidence="2" type="ORF">CO007_02105</name>
</gene>
<keyword evidence="1" id="KW-0472">Membrane</keyword>
<proteinExistence type="predicted"/>
<sequence>MDTVDLTFKDFLEKFEDFGKCEWLTVYSNNREDEKESSGFYSALISRARIKKSLEDPSWDLHIGDGFPTIGFLPQSWSPNSDTEQFFDEENQKHYDLYNVSYLVLPIDKKPPQFARLIVKKGRFSLYKVDSESWFTLGKSSLEVMTKKNNLVNITHLWFYSPMFVNKDYPVIVLNNEKFAFVDRTIIMSDQNSYDDNRVIWRENPLFVNQKKFEQTLVNKVEKKLAQGYSVSFKLKNQCTNCILILKQTFHPNWQILVNGKKQAAFPVFPFYIGIRLNSPGDYQIIATYKPSTFKTILLVSGVLIFIFAFKKISKL</sequence>
<evidence type="ECO:0000256" key="1">
    <source>
        <dbReference type="SAM" id="Phobius"/>
    </source>
</evidence>
<keyword evidence="1" id="KW-1133">Transmembrane helix</keyword>
<accession>A0A2M8GMZ1</accession>
<organism evidence="2 3">
    <name type="scientific">Candidatus Roizmanbacteria bacterium CG_4_8_14_3_um_filter_36_10</name>
    <dbReference type="NCBI Taxonomy" id="1974834"/>
    <lineage>
        <taxon>Bacteria</taxon>
        <taxon>Candidatus Roizmaniibacteriota</taxon>
    </lineage>
</organism>
<evidence type="ECO:0000313" key="3">
    <source>
        <dbReference type="Proteomes" id="UP000229370"/>
    </source>
</evidence>
<feature type="transmembrane region" description="Helical" evidence="1">
    <location>
        <begin position="292"/>
        <end position="310"/>
    </location>
</feature>
<dbReference type="AlphaFoldDB" id="A0A2M8GMZ1"/>
<protein>
    <submittedName>
        <fullName evidence="2">Uncharacterized protein</fullName>
    </submittedName>
</protein>
<reference evidence="3" key="1">
    <citation type="submission" date="2017-09" db="EMBL/GenBank/DDBJ databases">
        <title>Depth-based differentiation of microbial function through sediment-hosted aquifers and enrichment of novel symbionts in the deep terrestrial subsurface.</title>
        <authorList>
            <person name="Probst A.J."/>
            <person name="Ladd B."/>
            <person name="Jarett J.K."/>
            <person name="Geller-Mcgrath D.E."/>
            <person name="Sieber C.M.K."/>
            <person name="Emerson J.B."/>
            <person name="Anantharaman K."/>
            <person name="Thomas B.C."/>
            <person name="Malmstrom R."/>
            <person name="Stieglmeier M."/>
            <person name="Klingl A."/>
            <person name="Woyke T."/>
            <person name="Ryan C.M."/>
            <person name="Banfield J.F."/>
        </authorList>
    </citation>
    <scope>NUCLEOTIDE SEQUENCE [LARGE SCALE GENOMIC DNA]</scope>
</reference>
<evidence type="ECO:0000313" key="2">
    <source>
        <dbReference type="EMBL" id="PJC81940.1"/>
    </source>
</evidence>
<keyword evidence="1" id="KW-0812">Transmembrane</keyword>
<comment type="caution">
    <text evidence="2">The sequence shown here is derived from an EMBL/GenBank/DDBJ whole genome shotgun (WGS) entry which is preliminary data.</text>
</comment>
<name>A0A2M8GMZ1_9BACT</name>
<dbReference type="Proteomes" id="UP000229370">
    <property type="component" value="Unassembled WGS sequence"/>
</dbReference>
<dbReference type="EMBL" id="PFQK01000040">
    <property type="protein sequence ID" value="PJC81940.1"/>
    <property type="molecule type" value="Genomic_DNA"/>
</dbReference>